<dbReference type="PANTHER" id="PTHR36498">
    <property type="entry name" value="TATA-BINDING PROTEIN-ASSOCIATED FACTOR 172"/>
    <property type="match status" value="1"/>
</dbReference>
<evidence type="ECO:0000256" key="10">
    <source>
        <dbReference type="SAM" id="MobiDB-lite"/>
    </source>
</evidence>
<keyword evidence="6" id="KW-0067">ATP-binding</keyword>
<evidence type="ECO:0000256" key="3">
    <source>
        <dbReference type="ARBA" id="ARBA00022741"/>
    </source>
</evidence>
<dbReference type="EMBL" id="CAJGYO010000017">
    <property type="protein sequence ID" value="CAD6332603.1"/>
    <property type="molecule type" value="Genomic_DNA"/>
</dbReference>
<reference evidence="13" key="1">
    <citation type="submission" date="2020-10" db="EMBL/GenBank/DDBJ databases">
        <authorList>
            <person name="Han B."/>
            <person name="Lu T."/>
            <person name="Zhao Q."/>
            <person name="Huang X."/>
            <person name="Zhao Y."/>
        </authorList>
    </citation>
    <scope>NUCLEOTIDE SEQUENCE</scope>
</reference>
<dbReference type="Pfam" id="PF02985">
    <property type="entry name" value="HEAT"/>
    <property type="match status" value="1"/>
</dbReference>
<dbReference type="PROSITE" id="PS50077">
    <property type="entry name" value="HEAT_REPEAT"/>
    <property type="match status" value="1"/>
</dbReference>
<feature type="domain" description="Helicase ATP-binding" evidence="11">
    <location>
        <begin position="1355"/>
        <end position="1471"/>
    </location>
</feature>
<dbReference type="InterPro" id="IPR000357">
    <property type="entry name" value="HEAT"/>
</dbReference>
<keyword evidence="3" id="KW-0547">Nucleotide-binding</keyword>
<dbReference type="SMART" id="SM00490">
    <property type="entry name" value="HELICc"/>
    <property type="match status" value="1"/>
</dbReference>
<dbReference type="GO" id="GO:0004386">
    <property type="term" value="F:helicase activity"/>
    <property type="evidence" value="ECO:0007669"/>
    <property type="project" value="UniProtKB-KW"/>
</dbReference>
<keyword evidence="7" id="KW-0238">DNA-binding</keyword>
<dbReference type="GO" id="GO:0017025">
    <property type="term" value="F:TBP-class protein binding"/>
    <property type="evidence" value="ECO:0007669"/>
    <property type="project" value="InterPro"/>
</dbReference>
<keyword evidence="4" id="KW-0378">Hydrolase</keyword>
<dbReference type="SMART" id="SM00487">
    <property type="entry name" value="DEXDc"/>
    <property type="match status" value="1"/>
</dbReference>
<dbReference type="Gene3D" id="1.25.10.10">
    <property type="entry name" value="Leucine-rich Repeat Variant"/>
    <property type="match status" value="2"/>
</dbReference>
<evidence type="ECO:0000256" key="8">
    <source>
        <dbReference type="ARBA" id="ARBA00023242"/>
    </source>
</evidence>
<dbReference type="PANTHER" id="PTHR36498:SF1">
    <property type="entry name" value="TATA-BINDING PROTEIN-ASSOCIATED FACTOR 172"/>
    <property type="match status" value="1"/>
</dbReference>
<dbReference type="Pfam" id="PF12054">
    <property type="entry name" value="DUF3535"/>
    <property type="match status" value="2"/>
</dbReference>
<protein>
    <recommendedName>
        <fullName evidence="15">TATA-binding protein-associated factor BTAF1</fullName>
    </recommendedName>
</protein>
<dbReference type="SUPFAM" id="SSF52540">
    <property type="entry name" value="P-loop containing nucleoside triphosphate hydrolases"/>
    <property type="match status" value="2"/>
</dbReference>
<evidence type="ECO:0000313" key="14">
    <source>
        <dbReference type="Proteomes" id="UP000604825"/>
    </source>
</evidence>
<dbReference type="InterPro" id="IPR044972">
    <property type="entry name" value="Mot1"/>
</dbReference>
<feature type="region of interest" description="Disordered" evidence="10">
    <location>
        <begin position="374"/>
        <end position="417"/>
    </location>
</feature>
<dbReference type="FunFam" id="3.40.50.300:FF:001793">
    <property type="entry name" value="TATA-binding protein-associated factor"/>
    <property type="match status" value="1"/>
</dbReference>
<feature type="compositionally biased region" description="Polar residues" evidence="10">
    <location>
        <begin position="233"/>
        <end position="245"/>
    </location>
</feature>
<comment type="subcellular location">
    <subcellularLocation>
        <location evidence="1">Nucleus</location>
    </subcellularLocation>
</comment>
<feature type="repeat" description="HEAT" evidence="9">
    <location>
        <begin position="1168"/>
        <end position="1203"/>
    </location>
</feature>
<keyword evidence="14" id="KW-1185">Reference proteome</keyword>
<dbReference type="CDD" id="cd18793">
    <property type="entry name" value="SF2_C_SNF"/>
    <property type="match status" value="1"/>
</dbReference>
<dbReference type="InterPro" id="IPR049730">
    <property type="entry name" value="SNF2/RAD54-like_C"/>
</dbReference>
<dbReference type="Gene3D" id="3.40.50.300">
    <property type="entry name" value="P-loop containing nucleotide triphosphate hydrolases"/>
    <property type="match status" value="1"/>
</dbReference>
<dbReference type="Proteomes" id="UP000604825">
    <property type="component" value="Unassembled WGS sequence"/>
</dbReference>
<dbReference type="PROSITE" id="PS51194">
    <property type="entry name" value="HELICASE_CTER"/>
    <property type="match status" value="1"/>
</dbReference>
<dbReference type="Pfam" id="PF00271">
    <property type="entry name" value="Helicase_C"/>
    <property type="match status" value="1"/>
</dbReference>
<feature type="region of interest" description="Disordered" evidence="10">
    <location>
        <begin position="1822"/>
        <end position="1846"/>
    </location>
</feature>
<accession>A0A811RUH3</accession>
<dbReference type="InterPro" id="IPR022707">
    <property type="entry name" value="Mot1_central_dom"/>
</dbReference>
<dbReference type="GO" id="GO:0016887">
    <property type="term" value="F:ATP hydrolysis activity"/>
    <property type="evidence" value="ECO:0007669"/>
    <property type="project" value="InterPro"/>
</dbReference>
<dbReference type="InterPro" id="IPR014001">
    <property type="entry name" value="Helicase_ATP-bd"/>
</dbReference>
<keyword evidence="2" id="KW-0677">Repeat</keyword>
<evidence type="ECO:0008006" key="15">
    <source>
        <dbReference type="Google" id="ProtNLM"/>
    </source>
</evidence>
<dbReference type="GO" id="GO:0005634">
    <property type="term" value="C:nucleus"/>
    <property type="evidence" value="ECO:0007669"/>
    <property type="project" value="UniProtKB-SubCell"/>
</dbReference>
<dbReference type="InterPro" id="IPR000330">
    <property type="entry name" value="SNF2_N"/>
</dbReference>
<evidence type="ECO:0000313" key="13">
    <source>
        <dbReference type="EMBL" id="CAD6332603.1"/>
    </source>
</evidence>
<dbReference type="InterPro" id="IPR021133">
    <property type="entry name" value="HEAT_type_2"/>
</dbReference>
<evidence type="ECO:0000259" key="12">
    <source>
        <dbReference type="PROSITE" id="PS51194"/>
    </source>
</evidence>
<feature type="region of interest" description="Disordered" evidence="10">
    <location>
        <begin position="209"/>
        <end position="248"/>
    </location>
</feature>
<feature type="domain" description="Helicase C-terminal" evidence="12">
    <location>
        <begin position="1651"/>
        <end position="1807"/>
    </location>
</feature>
<evidence type="ECO:0000256" key="9">
    <source>
        <dbReference type="PROSITE-ProRule" id="PRU00103"/>
    </source>
</evidence>
<sequence>MAVASFFSSSSMVSQYTRSKNWDTRVAAAHAIGAIAENVKHTSLKDLYASVQAEKHASGFSDGSDDADSALPQTDSAATSDLAFGSFDIGRVLEFGSPLLASGGQEYDIADNGKNPAERLARQKKNLRRRLGLDVCEQFMDVSDVIKDEDLLAQKNYWGSHVQNNGFHSFNSGRNIQQLVSTMVPRYPKHSNFRSRQLSARELNMLKRKAKSNAKDHTKAVSEDDEVTLKGSVPSNGASSEQAGAQNDVFDTAVDEDNLEYGENGRWPFQQFVDQLIHDMFDPIWEVRHGSIMALREILTHHGACAGVYFPDLSLPSADLDGKTNFDSLEREHGIDLNEDVRVEHLEPALKRHKKEPNCSESVYMDYGKELVNSDYPKTEGDPSNVPDVLTGESSSTHVKVEPELGVDDSTDPAKEDSTCKSLQEKLNSISHPSSHIHAPENSKFMKLMKLAKYSYMKNWEFLQDCAIRFLCVLSLDRFGDYVSDQVVAPVRETCAQALGAVLKYMHPSLVCHTFKILLQMQRRQEWEVRHGSLLGIKYLVAVRQEMLKDLLDYIIHACKAGLEDPDDDVRAVAAEALIPTADSLVSLNDQILRPIVMLLWDILLDLDDLSPSTSSVMNLLAEIYSRPEMVPKMLGTAASGEKGELDLNEATQIAEQEDRLTSIENPYGLATLTPRLWPFMRHSITSVRRSAIRTLEKLLEVGNTRSSAGTTPSKLWPTSILGDALQVVFQNLLLESNDDILQSSERAWKLLLQCPEKDLEYAARLYFSNWVQLATTPFGSALDSTKMFLPVALPRGNRSRAAAKIRSARLDHEYTRMISFGSTGESTSHEKHLDVPSSVSKIIVGADPDKSVTHTRVLTSMALGLFASKLPVSSWQVVLSPLANDLMSLSGVQRQVGSMIIVSWFKDLRGRDPVSVESEKIFLNNIESAKQGLLSTSGYLKCVQNNLHVTVSSLVASAVVWMSCLPSKLNPVILPLMAAIKREQEEVLQDKAADALAELIFSCVGRKPGPNDKLTKNLCTLTCTDAGETPQAAIINSMQVIEDQNLLSIGKRFSSRRSRGHTTSGGDERSKMEGFISRRGSELAFKHLCEKFGPSLFEKLPKLWDCLTEFLKPVKTEDGIPKDDASIAQLGRSYEDKDPQSLINNIQVVRSISPHLAEPLRPQLLNLLPCILGCVRHPHVAVRLAAARCITSMAKSLTDDVMVLVIENVIPMLSDLSSVCARQGAGILLSLLVQGLAVELVPYAPFLVVPLLKCMSDPDGSVRQTVTHSFAALVPLLPLSRGASLPGGLSERLSSSAEDVQFLEQLLDNTQIDDFKLNIGLSVELRRYQQEGINWLAFLRRFKLHGILCDDMGLVAHWEYEIEKYIDTSILKPLQYVGSSQDRVTLRSQFDKVNVIITSYDIIRKDIDFLGNIPWNYCVLDEGHIIKNSRSKITSAVKQLKAQHRLILSGTPIQNNVLELWSLFDFLMPGFLGTEKQFQATYGKPLLAAKDSKCSAKDAEAGILAMEALHKQVMPFLLRRTKGEVLSDLPEKIIQDRYCDLSLLQLKLYDKFSSSNAKEEISTIVKANESQESAPQPKATRHVFQALQYLLKLCSHPLLVTGESPPNHLVDLLKEIGVGSGSELHELHHSPKLVALQEILQECGIGSEISSPDASTAVGQHRVLIFAQHKAFLDIIEKDLFQSHMRSVTYLRLDGSVDPEKRFEIVKAFNSDPTIDVFLLTTHVGGLGLNLTSADTLVFMEHDWNPMKDLQAMDRAHRLGQRKVVNVHRLIMRGTLEEKVMSLQRFKVSVANAVINAENSSLKTMNTDQLLDLFTSTPDSRKASVLPRGSSDEQSKDSKRKSGGKGLKSILNGLDELWDQSQYADEYDLNQFLAKLNG</sequence>
<dbReference type="InterPro" id="IPR016024">
    <property type="entry name" value="ARM-type_fold"/>
</dbReference>
<dbReference type="OrthoDB" id="10252227at2759"/>
<proteinExistence type="predicted"/>
<evidence type="ECO:0000256" key="5">
    <source>
        <dbReference type="ARBA" id="ARBA00022806"/>
    </source>
</evidence>
<evidence type="ECO:0000259" key="11">
    <source>
        <dbReference type="PROSITE" id="PS51192"/>
    </source>
</evidence>
<dbReference type="GO" id="GO:0003677">
    <property type="term" value="F:DNA binding"/>
    <property type="evidence" value="ECO:0007669"/>
    <property type="project" value="UniProtKB-KW"/>
</dbReference>
<keyword evidence="8" id="KW-0539">Nucleus</keyword>
<evidence type="ECO:0000256" key="2">
    <source>
        <dbReference type="ARBA" id="ARBA00022737"/>
    </source>
</evidence>
<dbReference type="InterPro" id="IPR027417">
    <property type="entry name" value="P-loop_NTPase"/>
</dbReference>
<dbReference type="InterPro" id="IPR011989">
    <property type="entry name" value="ARM-like"/>
</dbReference>
<dbReference type="CDD" id="cd17999">
    <property type="entry name" value="DEXHc_Mot1"/>
    <property type="match status" value="1"/>
</dbReference>
<dbReference type="InterPro" id="IPR001650">
    <property type="entry name" value="Helicase_C-like"/>
</dbReference>
<dbReference type="InterPro" id="IPR044078">
    <property type="entry name" value="Mot1_ATP-bd"/>
</dbReference>
<organism evidence="13 14">
    <name type="scientific">Miscanthus lutarioriparius</name>
    <dbReference type="NCBI Taxonomy" id="422564"/>
    <lineage>
        <taxon>Eukaryota</taxon>
        <taxon>Viridiplantae</taxon>
        <taxon>Streptophyta</taxon>
        <taxon>Embryophyta</taxon>
        <taxon>Tracheophyta</taxon>
        <taxon>Spermatophyta</taxon>
        <taxon>Magnoliopsida</taxon>
        <taxon>Liliopsida</taxon>
        <taxon>Poales</taxon>
        <taxon>Poaceae</taxon>
        <taxon>PACMAD clade</taxon>
        <taxon>Panicoideae</taxon>
        <taxon>Andropogonodae</taxon>
        <taxon>Andropogoneae</taxon>
        <taxon>Saccharinae</taxon>
        <taxon>Miscanthus</taxon>
    </lineage>
</organism>
<evidence type="ECO:0000256" key="6">
    <source>
        <dbReference type="ARBA" id="ARBA00022840"/>
    </source>
</evidence>
<gene>
    <name evidence="13" type="ORF">NCGR_LOCUS56701</name>
</gene>
<evidence type="ECO:0000256" key="4">
    <source>
        <dbReference type="ARBA" id="ARBA00022801"/>
    </source>
</evidence>
<keyword evidence="5" id="KW-0347">Helicase</keyword>
<evidence type="ECO:0000256" key="7">
    <source>
        <dbReference type="ARBA" id="ARBA00023125"/>
    </source>
</evidence>
<dbReference type="GO" id="GO:0005524">
    <property type="term" value="F:ATP binding"/>
    <property type="evidence" value="ECO:0007669"/>
    <property type="project" value="UniProtKB-KW"/>
</dbReference>
<dbReference type="PROSITE" id="PS51192">
    <property type="entry name" value="HELICASE_ATP_BIND_1"/>
    <property type="match status" value="1"/>
</dbReference>
<evidence type="ECO:0000256" key="1">
    <source>
        <dbReference type="ARBA" id="ARBA00004123"/>
    </source>
</evidence>
<comment type="caution">
    <text evidence="13">The sequence shown here is derived from an EMBL/GenBank/DDBJ whole genome shotgun (WGS) entry which is preliminary data.</text>
</comment>
<dbReference type="Gene3D" id="3.40.50.10810">
    <property type="entry name" value="Tandem AAA-ATPase domain"/>
    <property type="match status" value="2"/>
</dbReference>
<dbReference type="InterPro" id="IPR038718">
    <property type="entry name" value="SNF2-like_sf"/>
</dbReference>
<feature type="compositionally biased region" description="Basic and acidic residues" evidence="10">
    <location>
        <begin position="213"/>
        <end position="222"/>
    </location>
</feature>
<dbReference type="FunFam" id="1.25.10.10:FF:001520">
    <property type="entry name" value="Uncharacterized protein"/>
    <property type="match status" value="1"/>
</dbReference>
<dbReference type="Pfam" id="PF00176">
    <property type="entry name" value="SNF2-rel_dom"/>
    <property type="match status" value="1"/>
</dbReference>
<dbReference type="SUPFAM" id="SSF48371">
    <property type="entry name" value="ARM repeat"/>
    <property type="match status" value="1"/>
</dbReference>
<name>A0A811RUH3_9POAL</name>